<protein>
    <recommendedName>
        <fullName evidence="1">PilZ domain-containing protein</fullName>
    </recommendedName>
</protein>
<evidence type="ECO:0000259" key="1">
    <source>
        <dbReference type="Pfam" id="PF07238"/>
    </source>
</evidence>
<dbReference type="RefSeq" id="WP_155308754.1">
    <property type="nucleotide sequence ID" value="NZ_AP021879.1"/>
</dbReference>
<organism evidence="2 3">
    <name type="scientific">Desulfosarcina ovata subsp. ovata</name>
    <dbReference type="NCBI Taxonomy" id="2752305"/>
    <lineage>
        <taxon>Bacteria</taxon>
        <taxon>Pseudomonadati</taxon>
        <taxon>Thermodesulfobacteriota</taxon>
        <taxon>Desulfobacteria</taxon>
        <taxon>Desulfobacterales</taxon>
        <taxon>Desulfosarcinaceae</taxon>
        <taxon>Desulfosarcina</taxon>
    </lineage>
</organism>
<dbReference type="EMBL" id="AP021879">
    <property type="protein sequence ID" value="BBO87281.1"/>
    <property type="molecule type" value="Genomic_DNA"/>
</dbReference>
<dbReference type="AlphaFoldDB" id="A0A5K8A475"/>
<dbReference type="GO" id="GO:0035438">
    <property type="term" value="F:cyclic-di-GMP binding"/>
    <property type="evidence" value="ECO:0007669"/>
    <property type="project" value="InterPro"/>
</dbReference>
<reference evidence="2 3" key="1">
    <citation type="submission" date="2019-11" db="EMBL/GenBank/DDBJ databases">
        <title>Comparative genomics of hydrocarbon-degrading Desulfosarcina strains.</title>
        <authorList>
            <person name="Watanabe M."/>
            <person name="Kojima H."/>
            <person name="Fukui M."/>
        </authorList>
    </citation>
    <scope>NUCLEOTIDE SEQUENCE [LARGE SCALE GENOMIC DNA]</scope>
    <source>
        <strain evidence="3">oXyS1</strain>
    </source>
</reference>
<evidence type="ECO:0000313" key="2">
    <source>
        <dbReference type="EMBL" id="BBO87281.1"/>
    </source>
</evidence>
<feature type="domain" description="PilZ" evidence="1">
    <location>
        <begin position="19"/>
        <end position="103"/>
    </location>
</feature>
<accession>A0A5K8A475</accession>
<dbReference type="Pfam" id="PF07238">
    <property type="entry name" value="PilZ"/>
    <property type="match status" value="1"/>
</dbReference>
<gene>
    <name evidence="2" type="ORF">DSCOOX_04610</name>
</gene>
<dbReference type="Proteomes" id="UP000422108">
    <property type="component" value="Chromosome"/>
</dbReference>
<sequence length="131" mass="14992">MLRTVKKQGKREMNAVPHRRQFSRYTAVFSTKYTVKEGTFRDLIQNIGAGGAFIRSRRKIIQGRTINIQIPVFAFGRRLSIMGTVVRSHPEGFAVMFKEAMEMRLLKDGRFPANLQDVTQSTIKIDKNSIS</sequence>
<keyword evidence="3" id="KW-1185">Reference proteome</keyword>
<dbReference type="Gene3D" id="2.40.10.220">
    <property type="entry name" value="predicted glycosyltransferase like domains"/>
    <property type="match status" value="1"/>
</dbReference>
<dbReference type="InterPro" id="IPR009875">
    <property type="entry name" value="PilZ_domain"/>
</dbReference>
<name>A0A5K8A475_9BACT</name>
<evidence type="ECO:0000313" key="3">
    <source>
        <dbReference type="Proteomes" id="UP000422108"/>
    </source>
</evidence>
<proteinExistence type="predicted"/>